<evidence type="ECO:0000256" key="10">
    <source>
        <dbReference type="ARBA" id="ARBA00023004"/>
    </source>
</evidence>
<gene>
    <name evidence="15" type="ORF">Agabi119p4_8037</name>
</gene>
<dbReference type="InterPro" id="IPR050121">
    <property type="entry name" value="Cytochrome_P450_monoxygenase"/>
</dbReference>
<dbReference type="GO" id="GO:0004497">
    <property type="term" value="F:monooxygenase activity"/>
    <property type="evidence" value="ECO:0007669"/>
    <property type="project" value="UniProtKB-KW"/>
</dbReference>
<keyword evidence="12" id="KW-0472">Membrane</keyword>
<evidence type="ECO:0000256" key="2">
    <source>
        <dbReference type="ARBA" id="ARBA00004370"/>
    </source>
</evidence>
<evidence type="ECO:0000256" key="5">
    <source>
        <dbReference type="ARBA" id="ARBA00022617"/>
    </source>
</evidence>
<keyword evidence="9 14" id="KW-0560">Oxidoreductase</keyword>
<evidence type="ECO:0000256" key="9">
    <source>
        <dbReference type="ARBA" id="ARBA00023002"/>
    </source>
</evidence>
<keyword evidence="11 14" id="KW-0503">Monooxygenase</keyword>
<dbReference type="InterPro" id="IPR002401">
    <property type="entry name" value="Cyt_P450_E_grp-I"/>
</dbReference>
<evidence type="ECO:0000256" key="11">
    <source>
        <dbReference type="ARBA" id="ARBA00023033"/>
    </source>
</evidence>
<dbReference type="Gene3D" id="1.10.630.10">
    <property type="entry name" value="Cytochrome P450"/>
    <property type="match status" value="1"/>
</dbReference>
<dbReference type="PANTHER" id="PTHR24305:SF166">
    <property type="entry name" value="CYTOCHROME P450 12A4, MITOCHONDRIAL-RELATED"/>
    <property type="match status" value="1"/>
</dbReference>
<comment type="subcellular location">
    <subcellularLocation>
        <location evidence="2">Membrane</location>
    </subcellularLocation>
</comment>
<proteinExistence type="inferred from homology"/>
<name>A0A8H7EY52_AGABI</name>
<feature type="binding site" description="axial binding residue" evidence="13">
    <location>
        <position position="502"/>
    </location>
    <ligand>
        <name>heme</name>
        <dbReference type="ChEBI" id="CHEBI:30413"/>
    </ligand>
    <ligandPart>
        <name>Fe</name>
        <dbReference type="ChEBI" id="CHEBI:18248"/>
    </ligandPart>
</feature>
<reference evidence="15 16" key="1">
    <citation type="journal article" name="Sci. Rep.">
        <title>Telomere-to-telomere assembled and centromere annotated genomes of the two main subspecies of the button mushroom Agaricus bisporus reveal especially polymorphic chromosome ends.</title>
        <authorList>
            <person name="Sonnenberg A.S.M."/>
            <person name="Sedaghat-Telgerd N."/>
            <person name="Lavrijssen B."/>
            <person name="Ohm R.A."/>
            <person name="Hendrickx P.M."/>
            <person name="Scholtmeijer K."/>
            <person name="Baars J.J.P."/>
            <person name="van Peer A."/>
        </authorList>
    </citation>
    <scope>NUCLEOTIDE SEQUENCE [LARGE SCALE GENOMIC DNA]</scope>
    <source>
        <strain evidence="15 16">H119_p4</strain>
    </source>
</reference>
<comment type="caution">
    <text evidence="15">The sequence shown here is derived from an EMBL/GenBank/DDBJ whole genome shotgun (WGS) entry which is preliminary data.</text>
</comment>
<evidence type="ECO:0000256" key="3">
    <source>
        <dbReference type="ARBA" id="ARBA00004721"/>
    </source>
</evidence>
<organism evidence="15 16">
    <name type="scientific">Agaricus bisporus var. burnettii</name>
    <dbReference type="NCBI Taxonomy" id="192524"/>
    <lineage>
        <taxon>Eukaryota</taxon>
        <taxon>Fungi</taxon>
        <taxon>Dikarya</taxon>
        <taxon>Basidiomycota</taxon>
        <taxon>Agaricomycotina</taxon>
        <taxon>Agaricomycetes</taxon>
        <taxon>Agaricomycetidae</taxon>
        <taxon>Agaricales</taxon>
        <taxon>Agaricineae</taxon>
        <taxon>Agaricaceae</taxon>
        <taxon>Agaricus</taxon>
    </lineage>
</organism>
<dbReference type="InterPro" id="IPR017972">
    <property type="entry name" value="Cyt_P450_CS"/>
</dbReference>
<dbReference type="InterPro" id="IPR001128">
    <property type="entry name" value="Cyt_P450"/>
</dbReference>
<dbReference type="InterPro" id="IPR036396">
    <property type="entry name" value="Cyt_P450_sf"/>
</dbReference>
<dbReference type="PROSITE" id="PS00086">
    <property type="entry name" value="CYTOCHROME_P450"/>
    <property type="match status" value="1"/>
</dbReference>
<dbReference type="Pfam" id="PF00067">
    <property type="entry name" value="p450"/>
    <property type="match status" value="1"/>
</dbReference>
<dbReference type="PANTHER" id="PTHR24305">
    <property type="entry name" value="CYTOCHROME P450"/>
    <property type="match status" value="1"/>
</dbReference>
<comment type="similarity">
    <text evidence="4 14">Belongs to the cytochrome P450 family.</text>
</comment>
<protein>
    <recommendedName>
        <fullName evidence="17">Cytochrome P450</fullName>
    </recommendedName>
</protein>
<evidence type="ECO:0000256" key="6">
    <source>
        <dbReference type="ARBA" id="ARBA00022692"/>
    </source>
</evidence>
<evidence type="ECO:0000313" key="15">
    <source>
        <dbReference type="EMBL" id="KAF7763500.1"/>
    </source>
</evidence>
<dbReference type="PRINTS" id="PR00463">
    <property type="entry name" value="EP450I"/>
</dbReference>
<keyword evidence="7 13" id="KW-0479">Metal-binding</keyword>
<evidence type="ECO:0000256" key="7">
    <source>
        <dbReference type="ARBA" id="ARBA00022723"/>
    </source>
</evidence>
<comment type="cofactor">
    <cofactor evidence="1 13">
        <name>heme</name>
        <dbReference type="ChEBI" id="CHEBI:30413"/>
    </cofactor>
</comment>
<evidence type="ECO:0000256" key="4">
    <source>
        <dbReference type="ARBA" id="ARBA00010617"/>
    </source>
</evidence>
<accession>A0A8H7EY52</accession>
<comment type="pathway">
    <text evidence="3">Secondary metabolite biosynthesis; terpenoid biosynthesis.</text>
</comment>
<evidence type="ECO:0000256" key="13">
    <source>
        <dbReference type="PIRSR" id="PIRSR602401-1"/>
    </source>
</evidence>
<keyword evidence="6" id="KW-0812">Transmembrane</keyword>
<dbReference type="GO" id="GO:0005506">
    <property type="term" value="F:iron ion binding"/>
    <property type="evidence" value="ECO:0007669"/>
    <property type="project" value="InterPro"/>
</dbReference>
<dbReference type="GO" id="GO:0016020">
    <property type="term" value="C:membrane"/>
    <property type="evidence" value="ECO:0007669"/>
    <property type="project" value="UniProtKB-SubCell"/>
</dbReference>
<keyword evidence="8" id="KW-1133">Transmembrane helix</keyword>
<dbReference type="PRINTS" id="PR00385">
    <property type="entry name" value="P450"/>
</dbReference>
<keyword evidence="5 13" id="KW-0349">Heme</keyword>
<evidence type="ECO:0008006" key="17">
    <source>
        <dbReference type="Google" id="ProtNLM"/>
    </source>
</evidence>
<evidence type="ECO:0000313" key="16">
    <source>
        <dbReference type="Proteomes" id="UP000629468"/>
    </source>
</evidence>
<dbReference type="Proteomes" id="UP000629468">
    <property type="component" value="Unassembled WGS sequence"/>
</dbReference>
<evidence type="ECO:0000256" key="12">
    <source>
        <dbReference type="ARBA" id="ARBA00023136"/>
    </source>
</evidence>
<dbReference type="GO" id="GO:0016705">
    <property type="term" value="F:oxidoreductase activity, acting on paired donors, with incorporation or reduction of molecular oxygen"/>
    <property type="evidence" value="ECO:0007669"/>
    <property type="project" value="InterPro"/>
</dbReference>
<sequence length="566" mass="64020">MFSQVKISLSEIVTAATVAWVAQVLLGKWIKAKHVARELSSCPPTSALTLFNPFRPISLAIGSFYPFKNQLGNMFARFSLYKKYGSTCLVSATFWDAIPTYWFADADALKTITSDRFTFMKDVEAYETLNVYGHSIVGQEGSEWKRHRAVAMNAFNEANNALVWRESTRTVNKWFTQIDAVPLDESVDLLRDLTRATLLIIGSAGFGRHAPWVEDSSSLSHKVNLSSAVEEATAQLIPRILIPKFIWNAITQNNVYIPFFKPVVDKAQDALEVLRGHMAEIISEARSRLINDEKDNENGAALLKNLVEANMMTFEQGNEGGYKSLTDEELYSNMFMYYLAGHETTAHTLCFVFVYLALYPECQQKVFEEILEIYPNGVPTEAPPSSYKKILPQLENTSAVLHESLRLCPPVIRLVKLAQRDTILKSKRFITSSKGNIESTEVVDVPIEKGAMCVLDILGLHMNPIHWGNDVENFKPERFIDTPHYTWPRDAFLAFSGGPRSCIGQRFAITESVCIIASVVRRYEVLLPQDVLGMKLEEQERRLLDWKPGMTIIPANARVRFKKREI</sequence>
<dbReference type="EMBL" id="JABXXO010000011">
    <property type="protein sequence ID" value="KAF7763500.1"/>
    <property type="molecule type" value="Genomic_DNA"/>
</dbReference>
<dbReference type="SUPFAM" id="SSF48264">
    <property type="entry name" value="Cytochrome P450"/>
    <property type="match status" value="1"/>
</dbReference>
<dbReference type="AlphaFoldDB" id="A0A8H7EY52"/>
<evidence type="ECO:0000256" key="1">
    <source>
        <dbReference type="ARBA" id="ARBA00001971"/>
    </source>
</evidence>
<evidence type="ECO:0000256" key="8">
    <source>
        <dbReference type="ARBA" id="ARBA00022989"/>
    </source>
</evidence>
<dbReference type="GO" id="GO:0020037">
    <property type="term" value="F:heme binding"/>
    <property type="evidence" value="ECO:0007669"/>
    <property type="project" value="InterPro"/>
</dbReference>
<keyword evidence="10 13" id="KW-0408">Iron</keyword>
<evidence type="ECO:0000256" key="14">
    <source>
        <dbReference type="RuleBase" id="RU000461"/>
    </source>
</evidence>